<dbReference type="RefSeq" id="WP_256419986.1">
    <property type="nucleotide sequence ID" value="NZ_JANHDI010000001.1"/>
</dbReference>
<comment type="caution">
    <text evidence="2">The sequence shown here is derived from an EMBL/GenBank/DDBJ whole genome shotgun (WGS) entry which is preliminary data.</text>
</comment>
<evidence type="ECO:0008006" key="4">
    <source>
        <dbReference type="Google" id="ProtNLM"/>
    </source>
</evidence>
<feature type="transmembrane region" description="Helical" evidence="1">
    <location>
        <begin position="40"/>
        <end position="62"/>
    </location>
</feature>
<feature type="transmembrane region" description="Helical" evidence="1">
    <location>
        <begin position="6"/>
        <end position="28"/>
    </location>
</feature>
<name>A0ABD6CL89_9EURY</name>
<gene>
    <name evidence="2" type="ORF">ACFSBX_07375</name>
</gene>
<protein>
    <recommendedName>
        <fullName evidence="4">DUF4870 domain-containing protein</fullName>
    </recommendedName>
</protein>
<dbReference type="EMBL" id="JBHUDK010000005">
    <property type="protein sequence ID" value="MFD1598778.1"/>
    <property type="molecule type" value="Genomic_DNA"/>
</dbReference>
<dbReference type="AlphaFoldDB" id="A0ABD6CL89"/>
<accession>A0ABD6CL89</accession>
<feature type="transmembrane region" description="Helical" evidence="1">
    <location>
        <begin position="161"/>
        <end position="182"/>
    </location>
</feature>
<reference evidence="2 3" key="1">
    <citation type="journal article" date="2019" name="Int. J. Syst. Evol. Microbiol.">
        <title>The Global Catalogue of Microorganisms (GCM) 10K type strain sequencing project: providing services to taxonomists for standard genome sequencing and annotation.</title>
        <authorList>
            <consortium name="The Broad Institute Genomics Platform"/>
            <consortium name="The Broad Institute Genome Sequencing Center for Infectious Disease"/>
            <person name="Wu L."/>
            <person name="Ma J."/>
        </authorList>
    </citation>
    <scope>NUCLEOTIDE SEQUENCE [LARGE SCALE GENOMIC DNA]</scope>
    <source>
        <strain evidence="2 3">CGMCC 1.12121</strain>
    </source>
</reference>
<keyword evidence="1" id="KW-0812">Transmembrane</keyword>
<feature type="transmembrane region" description="Helical" evidence="1">
    <location>
        <begin position="82"/>
        <end position="110"/>
    </location>
</feature>
<feature type="transmembrane region" description="Helical" evidence="1">
    <location>
        <begin position="202"/>
        <end position="230"/>
    </location>
</feature>
<dbReference type="Proteomes" id="UP001597085">
    <property type="component" value="Unassembled WGS sequence"/>
</dbReference>
<keyword evidence="1" id="KW-0472">Membrane</keyword>
<organism evidence="2 3">
    <name type="scientific">Halobellus rarus</name>
    <dbReference type="NCBI Taxonomy" id="1126237"/>
    <lineage>
        <taxon>Archaea</taxon>
        <taxon>Methanobacteriati</taxon>
        <taxon>Methanobacteriota</taxon>
        <taxon>Stenosarchaea group</taxon>
        <taxon>Halobacteria</taxon>
        <taxon>Halobacteriales</taxon>
        <taxon>Haloferacaceae</taxon>
        <taxon>Halobellus</taxon>
    </lineage>
</organism>
<evidence type="ECO:0000313" key="3">
    <source>
        <dbReference type="Proteomes" id="UP001597085"/>
    </source>
</evidence>
<evidence type="ECO:0000313" key="2">
    <source>
        <dbReference type="EMBL" id="MFD1598778.1"/>
    </source>
</evidence>
<proteinExistence type="predicted"/>
<evidence type="ECO:0000256" key="1">
    <source>
        <dbReference type="SAM" id="Phobius"/>
    </source>
</evidence>
<keyword evidence="3" id="KW-1185">Reference proteome</keyword>
<keyword evidence="1" id="KW-1133">Transmembrane helix</keyword>
<sequence length="287" mass="31227">MVDSDWWVGVALPPLLEVLGWLGLELLFPESGGSPTAFDFVPAVFVLVSMLLLPVFAASLFFDARAVARSAESWSPNYRLWGAVGVVVPIAELALVDSPLLLLVGSAYLLRRWRSTDTSGDVASDVYDGDGWYDTDGEDTSREADATHETGSRRPGRVSRWYYGVALTIAAYAVVLVSAPIVGASIGVQENAAFLYETVPALAALLPFALVLALVLGVLLIPVFSLSLYLDARAVDESDVDWHPDRRVWTAVAVVHVLNVLLPLLWLVSVPAGGYYLWQRHHRVGRP</sequence>
<feature type="transmembrane region" description="Helical" evidence="1">
    <location>
        <begin position="251"/>
        <end position="278"/>
    </location>
</feature>